<evidence type="ECO:0000313" key="9">
    <source>
        <dbReference type="Proteomes" id="UP000192333"/>
    </source>
</evidence>
<dbReference type="InterPro" id="IPR021131">
    <property type="entry name" value="Ribosomal_uL15/eL18"/>
</dbReference>
<name>A0A1W2GY52_9BACT</name>
<dbReference type="NCBIfam" id="TIGR01071">
    <property type="entry name" value="rplO_bact"/>
    <property type="match status" value="1"/>
</dbReference>
<keyword evidence="2 4" id="KW-0689">Ribosomal protein</keyword>
<dbReference type="OrthoDB" id="9810293at2"/>
<accession>A0A1W2GY52</accession>
<gene>
    <name evidence="4" type="primary">rplO</name>
    <name evidence="8" type="ORF">SAMN00777080_0163</name>
</gene>
<keyword evidence="9" id="KW-1185">Reference proteome</keyword>
<dbReference type="InterPro" id="IPR005749">
    <property type="entry name" value="Ribosomal_uL15_bac-type"/>
</dbReference>
<feature type="compositionally biased region" description="Basic residues" evidence="6">
    <location>
        <begin position="33"/>
        <end position="44"/>
    </location>
</feature>
<dbReference type="Pfam" id="PF00828">
    <property type="entry name" value="Ribosomal_L27A"/>
    <property type="match status" value="1"/>
</dbReference>
<evidence type="ECO:0000256" key="3">
    <source>
        <dbReference type="ARBA" id="ARBA00023274"/>
    </source>
</evidence>
<dbReference type="PANTHER" id="PTHR12934:SF11">
    <property type="entry name" value="LARGE RIBOSOMAL SUBUNIT PROTEIN UL15M"/>
    <property type="match status" value="1"/>
</dbReference>
<dbReference type="InterPro" id="IPR036227">
    <property type="entry name" value="Ribosomal_uL15/eL18_sf"/>
</dbReference>
<dbReference type="Gene3D" id="3.100.10.10">
    <property type="match status" value="1"/>
</dbReference>
<dbReference type="InterPro" id="IPR030878">
    <property type="entry name" value="Ribosomal_uL15"/>
</dbReference>
<evidence type="ECO:0000313" key="8">
    <source>
        <dbReference type="EMBL" id="SMD41637.1"/>
    </source>
</evidence>
<dbReference type="GO" id="GO:0003735">
    <property type="term" value="F:structural constituent of ribosome"/>
    <property type="evidence" value="ECO:0007669"/>
    <property type="project" value="InterPro"/>
</dbReference>
<evidence type="ECO:0000256" key="4">
    <source>
        <dbReference type="HAMAP-Rule" id="MF_01341"/>
    </source>
</evidence>
<dbReference type="RefSeq" id="WP_084118504.1">
    <property type="nucleotide sequence ID" value="NZ_LT838813.1"/>
</dbReference>
<evidence type="ECO:0000256" key="1">
    <source>
        <dbReference type="ARBA" id="ARBA00007320"/>
    </source>
</evidence>
<sequence length="148" mass="15865">MKLHTLQPAEGSIKSNKRIGRGTGSGRGGTSTRGHKGAKSRSGYKSKLGFEGGQMPLQRRVPKFGFKSLNKVVHKPINLDIIQALASEYNLVDVSFETLVEHGLVSKKDVVKVLGRGELTTKLNVSAHLFSASAVEAIEKVGGTVNKL</sequence>
<keyword evidence="4" id="KW-0694">RNA-binding</keyword>
<evidence type="ECO:0000256" key="6">
    <source>
        <dbReference type="SAM" id="MobiDB-lite"/>
    </source>
</evidence>
<proteinExistence type="inferred from homology"/>
<feature type="domain" description="Large ribosomal subunit protein uL15/eL18" evidence="7">
    <location>
        <begin position="76"/>
        <end position="145"/>
    </location>
</feature>
<dbReference type="GO" id="GO:0022625">
    <property type="term" value="C:cytosolic large ribosomal subunit"/>
    <property type="evidence" value="ECO:0007669"/>
    <property type="project" value="TreeGrafter"/>
</dbReference>
<dbReference type="GO" id="GO:0006412">
    <property type="term" value="P:translation"/>
    <property type="evidence" value="ECO:0007669"/>
    <property type="project" value="UniProtKB-UniRule"/>
</dbReference>
<comment type="subunit">
    <text evidence="4">Part of the 50S ribosomal subunit.</text>
</comment>
<evidence type="ECO:0000256" key="5">
    <source>
        <dbReference type="RuleBase" id="RU003888"/>
    </source>
</evidence>
<dbReference type="PANTHER" id="PTHR12934">
    <property type="entry name" value="50S RIBOSOMAL PROTEIN L15"/>
    <property type="match status" value="1"/>
</dbReference>
<dbReference type="EMBL" id="LT838813">
    <property type="protein sequence ID" value="SMD41637.1"/>
    <property type="molecule type" value="Genomic_DNA"/>
</dbReference>
<comment type="function">
    <text evidence="4">Binds to the 23S rRNA.</text>
</comment>
<organism evidence="8 9">
    <name type="scientific">Aquiflexum balticum DSM 16537</name>
    <dbReference type="NCBI Taxonomy" id="758820"/>
    <lineage>
        <taxon>Bacteria</taxon>
        <taxon>Pseudomonadati</taxon>
        <taxon>Bacteroidota</taxon>
        <taxon>Cytophagia</taxon>
        <taxon>Cytophagales</taxon>
        <taxon>Cyclobacteriaceae</taxon>
        <taxon>Aquiflexum</taxon>
    </lineage>
</organism>
<evidence type="ECO:0000259" key="7">
    <source>
        <dbReference type="Pfam" id="PF00828"/>
    </source>
</evidence>
<feature type="compositionally biased region" description="Gly residues" evidence="6">
    <location>
        <begin position="21"/>
        <end position="31"/>
    </location>
</feature>
<dbReference type="HAMAP" id="MF_01341">
    <property type="entry name" value="Ribosomal_uL15"/>
    <property type="match status" value="1"/>
</dbReference>
<feature type="region of interest" description="Disordered" evidence="6">
    <location>
        <begin position="1"/>
        <end position="51"/>
    </location>
</feature>
<dbReference type="GO" id="GO:0019843">
    <property type="term" value="F:rRNA binding"/>
    <property type="evidence" value="ECO:0007669"/>
    <property type="project" value="UniProtKB-UniRule"/>
</dbReference>
<reference evidence="9" key="1">
    <citation type="submission" date="2017-04" db="EMBL/GenBank/DDBJ databases">
        <authorList>
            <person name="Varghese N."/>
            <person name="Submissions S."/>
        </authorList>
    </citation>
    <scope>NUCLEOTIDE SEQUENCE [LARGE SCALE GENOMIC DNA]</scope>
    <source>
        <strain evidence="9">DSM 16537</strain>
    </source>
</reference>
<keyword evidence="3 4" id="KW-0687">Ribonucleoprotein</keyword>
<comment type="similarity">
    <text evidence="1 4 5">Belongs to the universal ribosomal protein uL15 family.</text>
</comment>
<dbReference type="AlphaFoldDB" id="A0A1W2GY52"/>
<protein>
    <recommendedName>
        <fullName evidence="4">Large ribosomal subunit protein uL15</fullName>
    </recommendedName>
</protein>
<dbReference type="InterPro" id="IPR001196">
    <property type="entry name" value="Ribosomal_uL15_CS"/>
</dbReference>
<keyword evidence="4" id="KW-0699">rRNA-binding</keyword>
<dbReference type="Proteomes" id="UP000192333">
    <property type="component" value="Chromosome I"/>
</dbReference>
<dbReference type="SUPFAM" id="SSF52080">
    <property type="entry name" value="Ribosomal proteins L15p and L18e"/>
    <property type="match status" value="1"/>
</dbReference>
<evidence type="ECO:0000256" key="2">
    <source>
        <dbReference type="ARBA" id="ARBA00022980"/>
    </source>
</evidence>
<dbReference type="STRING" id="758820.SAMN00777080_0163"/>
<dbReference type="PROSITE" id="PS00475">
    <property type="entry name" value="RIBOSOMAL_L15"/>
    <property type="match status" value="1"/>
</dbReference>